<protein>
    <submittedName>
        <fullName evidence="4">Uncharacterized protein</fullName>
    </submittedName>
</protein>
<keyword evidence="2" id="KW-0472">Membrane</keyword>
<name>A0AAD7EK84_9AGAR</name>
<sequence>MRSLALAFLSLRNRPLACLVLILLRSRTVNGLSCLKFDESGGTLKDGNLIEEGDLICIYSSGTLCAYSVSGHNGVGELDPAGTEDEDGVCPTNLNGSTSKKLVEIRIPFTIQLLFPRSGNHNHTFTTRATRVTFYSVTLFVFSGCPDVPRKLGNKRLVITNNWQKRPNSTPAAVIAGFVVAIYLVAGVLFLVWLRRRRRRSAAETLPQPYEKAEIPVSSLDTQTPPDLPPAEQAPGKIGVMAVDVSEAGLVQAEVMAQPEAREENDEEPLRLRLQRVEAQLEALFTSRVPTSAPPSYRG</sequence>
<dbReference type="EMBL" id="JARIHO010000039">
    <property type="protein sequence ID" value="KAJ7328433.1"/>
    <property type="molecule type" value="Genomic_DNA"/>
</dbReference>
<keyword evidence="3" id="KW-0732">Signal</keyword>
<accession>A0AAD7EK84</accession>
<keyword evidence="5" id="KW-1185">Reference proteome</keyword>
<feature type="transmembrane region" description="Helical" evidence="2">
    <location>
        <begin position="172"/>
        <end position="194"/>
    </location>
</feature>
<proteinExistence type="predicted"/>
<dbReference type="AlphaFoldDB" id="A0AAD7EK84"/>
<evidence type="ECO:0000313" key="4">
    <source>
        <dbReference type="EMBL" id="KAJ7328433.1"/>
    </source>
</evidence>
<evidence type="ECO:0000256" key="3">
    <source>
        <dbReference type="SAM" id="SignalP"/>
    </source>
</evidence>
<feature type="region of interest" description="Disordered" evidence="1">
    <location>
        <begin position="214"/>
        <end position="236"/>
    </location>
</feature>
<gene>
    <name evidence="4" type="ORF">DFH08DRAFT_940639</name>
</gene>
<feature type="chain" id="PRO_5041956209" evidence="3">
    <location>
        <begin position="32"/>
        <end position="299"/>
    </location>
</feature>
<evidence type="ECO:0000256" key="1">
    <source>
        <dbReference type="SAM" id="MobiDB-lite"/>
    </source>
</evidence>
<feature type="signal peptide" evidence="3">
    <location>
        <begin position="1"/>
        <end position="31"/>
    </location>
</feature>
<keyword evidence="2" id="KW-0812">Transmembrane</keyword>
<comment type="caution">
    <text evidence="4">The sequence shown here is derived from an EMBL/GenBank/DDBJ whole genome shotgun (WGS) entry which is preliminary data.</text>
</comment>
<evidence type="ECO:0000313" key="5">
    <source>
        <dbReference type="Proteomes" id="UP001218218"/>
    </source>
</evidence>
<keyword evidence="2" id="KW-1133">Transmembrane helix</keyword>
<dbReference type="Proteomes" id="UP001218218">
    <property type="component" value="Unassembled WGS sequence"/>
</dbReference>
<reference evidence="4" key="1">
    <citation type="submission" date="2023-03" db="EMBL/GenBank/DDBJ databases">
        <title>Massive genome expansion in bonnet fungi (Mycena s.s.) driven by repeated elements and novel gene families across ecological guilds.</title>
        <authorList>
            <consortium name="Lawrence Berkeley National Laboratory"/>
            <person name="Harder C.B."/>
            <person name="Miyauchi S."/>
            <person name="Viragh M."/>
            <person name="Kuo A."/>
            <person name="Thoen E."/>
            <person name="Andreopoulos B."/>
            <person name="Lu D."/>
            <person name="Skrede I."/>
            <person name="Drula E."/>
            <person name="Henrissat B."/>
            <person name="Morin E."/>
            <person name="Kohler A."/>
            <person name="Barry K."/>
            <person name="LaButti K."/>
            <person name="Morin E."/>
            <person name="Salamov A."/>
            <person name="Lipzen A."/>
            <person name="Mereny Z."/>
            <person name="Hegedus B."/>
            <person name="Baldrian P."/>
            <person name="Stursova M."/>
            <person name="Weitz H."/>
            <person name="Taylor A."/>
            <person name="Grigoriev I.V."/>
            <person name="Nagy L.G."/>
            <person name="Martin F."/>
            <person name="Kauserud H."/>
        </authorList>
    </citation>
    <scope>NUCLEOTIDE SEQUENCE</scope>
    <source>
        <strain evidence="4">CBHHK002</strain>
    </source>
</reference>
<organism evidence="4 5">
    <name type="scientific">Mycena albidolilacea</name>
    <dbReference type="NCBI Taxonomy" id="1033008"/>
    <lineage>
        <taxon>Eukaryota</taxon>
        <taxon>Fungi</taxon>
        <taxon>Dikarya</taxon>
        <taxon>Basidiomycota</taxon>
        <taxon>Agaricomycotina</taxon>
        <taxon>Agaricomycetes</taxon>
        <taxon>Agaricomycetidae</taxon>
        <taxon>Agaricales</taxon>
        <taxon>Marasmiineae</taxon>
        <taxon>Mycenaceae</taxon>
        <taxon>Mycena</taxon>
    </lineage>
</organism>
<evidence type="ECO:0000256" key="2">
    <source>
        <dbReference type="SAM" id="Phobius"/>
    </source>
</evidence>